<keyword evidence="4 7" id="KW-0812">Transmembrane</keyword>
<evidence type="ECO:0000256" key="6">
    <source>
        <dbReference type="ARBA" id="ARBA00023237"/>
    </source>
</evidence>
<evidence type="ECO:0000256" key="2">
    <source>
        <dbReference type="ARBA" id="ARBA00022448"/>
    </source>
</evidence>
<accession>A0A415JCE2</accession>
<keyword evidence="5 7" id="KW-0472">Membrane</keyword>
<evidence type="ECO:0000259" key="9">
    <source>
        <dbReference type="Pfam" id="PF07715"/>
    </source>
</evidence>
<dbReference type="SUPFAM" id="SSF49464">
    <property type="entry name" value="Carboxypeptidase regulatory domain-like"/>
    <property type="match status" value="1"/>
</dbReference>
<dbReference type="RefSeq" id="WP_118441024.1">
    <property type="nucleotide sequence ID" value="NZ_QROD01000002.1"/>
</dbReference>
<dbReference type="Pfam" id="PF07715">
    <property type="entry name" value="Plug"/>
    <property type="match status" value="1"/>
</dbReference>
<protein>
    <submittedName>
        <fullName evidence="10">TonB-dependent receptor</fullName>
    </submittedName>
</protein>
<dbReference type="Gene3D" id="2.170.130.10">
    <property type="entry name" value="TonB-dependent receptor, plug domain"/>
    <property type="match status" value="1"/>
</dbReference>
<keyword evidence="6 7" id="KW-0998">Cell outer membrane</keyword>
<evidence type="ECO:0000256" key="5">
    <source>
        <dbReference type="ARBA" id="ARBA00023136"/>
    </source>
</evidence>
<dbReference type="AlphaFoldDB" id="A0A415JCE2"/>
<dbReference type="InterPro" id="IPR036942">
    <property type="entry name" value="Beta-barrel_TonB_sf"/>
</dbReference>
<feature type="signal peptide" evidence="8">
    <location>
        <begin position="1"/>
        <end position="19"/>
    </location>
</feature>
<dbReference type="InterPro" id="IPR037066">
    <property type="entry name" value="Plug_dom_sf"/>
</dbReference>
<dbReference type="NCBIfam" id="TIGR04057">
    <property type="entry name" value="SusC_RagA_signa"/>
    <property type="match status" value="1"/>
</dbReference>
<keyword evidence="2 7" id="KW-0813">Transport</keyword>
<evidence type="ECO:0000256" key="4">
    <source>
        <dbReference type="ARBA" id="ARBA00022692"/>
    </source>
</evidence>
<dbReference type="PROSITE" id="PS52016">
    <property type="entry name" value="TONB_DEPENDENT_REC_3"/>
    <property type="match status" value="1"/>
</dbReference>
<evidence type="ECO:0000256" key="1">
    <source>
        <dbReference type="ARBA" id="ARBA00004571"/>
    </source>
</evidence>
<reference evidence="10 11" key="1">
    <citation type="submission" date="2018-08" db="EMBL/GenBank/DDBJ databases">
        <title>A genome reference for cultivated species of the human gut microbiota.</title>
        <authorList>
            <person name="Zou Y."/>
            <person name="Xue W."/>
            <person name="Luo G."/>
        </authorList>
    </citation>
    <scope>NUCLEOTIDE SEQUENCE [LARGE SCALE GENOMIC DNA]</scope>
    <source>
        <strain evidence="10 11">AF39-11</strain>
    </source>
</reference>
<dbReference type="InterPro" id="IPR023997">
    <property type="entry name" value="TonB-dep_OMP_SusC/RagA_CS"/>
</dbReference>
<keyword evidence="3 7" id="KW-1134">Transmembrane beta strand</keyword>
<dbReference type="Gene3D" id="2.40.170.20">
    <property type="entry name" value="TonB-dependent receptor, beta-barrel domain"/>
    <property type="match status" value="1"/>
</dbReference>
<keyword evidence="8" id="KW-0732">Signal</keyword>
<dbReference type="Gene3D" id="2.60.40.1120">
    <property type="entry name" value="Carboxypeptidase-like, regulatory domain"/>
    <property type="match status" value="1"/>
</dbReference>
<dbReference type="Pfam" id="PF13715">
    <property type="entry name" value="CarbopepD_reg_2"/>
    <property type="match status" value="1"/>
</dbReference>
<dbReference type="InterPro" id="IPR008969">
    <property type="entry name" value="CarboxyPept-like_regulatory"/>
</dbReference>
<comment type="caution">
    <text evidence="10">The sequence shown here is derived from an EMBL/GenBank/DDBJ whole genome shotgun (WGS) entry which is preliminary data.</text>
</comment>
<evidence type="ECO:0000256" key="8">
    <source>
        <dbReference type="SAM" id="SignalP"/>
    </source>
</evidence>
<keyword evidence="10" id="KW-0675">Receptor</keyword>
<comment type="similarity">
    <text evidence="7">Belongs to the TonB-dependent receptor family.</text>
</comment>
<organism evidence="10 11">
    <name type="scientific">Phocaeicola plebeius</name>
    <dbReference type="NCBI Taxonomy" id="310297"/>
    <lineage>
        <taxon>Bacteria</taxon>
        <taxon>Pseudomonadati</taxon>
        <taxon>Bacteroidota</taxon>
        <taxon>Bacteroidia</taxon>
        <taxon>Bacteroidales</taxon>
        <taxon>Bacteroidaceae</taxon>
        <taxon>Phocaeicola</taxon>
    </lineage>
</organism>
<evidence type="ECO:0000313" key="11">
    <source>
        <dbReference type="Proteomes" id="UP000284916"/>
    </source>
</evidence>
<dbReference type="InterPro" id="IPR012910">
    <property type="entry name" value="Plug_dom"/>
</dbReference>
<name>A0A415JCE2_9BACT</name>
<feature type="domain" description="TonB-dependent receptor plug" evidence="9">
    <location>
        <begin position="114"/>
        <end position="219"/>
    </location>
</feature>
<sequence length="1013" mass="112527">MKKQFLIVCLLLLSLCSYAQTLTVKGTVTSASDKEPMIGATVQIKGTGNGSITGLDGDYILTNVSSNAVLVFSSIGFDTQEIPVNGKTVINVELKESTELLEEVVVIGYGTVKKSDLTSSISTVKGEEITQTVTGNAMDALQGKVNGVQVASGGGPGTTPKVLIRGVTTVNGSNPLYVVDGMPVGDNINFLNSNDIESMEVLKDASAAAIYGTRASNGVILITTKKGKSGKANINFTTSVGFQTIAKPNMANASEYKEVYNKRYTNDGSTSNWNDAGATTNPGGTDWWDTVVNKTALVQNYALSVAGGTDKLVYNFSLGYYRNNSQFDVGYWDKINVRLNTEYAFNKYVKMGVDIAPRMESWEDTPNQFSSAMTMDPTTPVFKPESEWVDNEYNNYQRSYNNQTWNPAASIARSNSNSREMGAILNAYLQVNPIQKLTLRTQFGTNAHFRRSDSFTPEFSLDPLEKTDLNEISRQSQEWLDWNWTNTITYADTFAEKHNLNVMAGFTAERYAWYNTKALRRDLPSNMDQMQEVNAGNADNAEAYGETTFNSMVSFLGRVMYNYANKYYISASLRADGSSRFPTGNKYALFPSVSASWRVISEEFMQDQSLFSDLKVRGGWGRVGNQNIDNNATLTLLDQTQYYFGTSPTLANGYFISTVGNSLLKWETVEDWNVGLDMSFLDSRLGVTFEYFQKKSKDMLYEKQNIFAIGYPNWNSTVWMNVGSMKAYGWELGLDWRDQKGDFSYNIGLNLSSVRNKAIKFSGDGPIYTGGFNSDQIICNEDGGLISRFYGYVADGLFQNWEEVYAHTDEHGNLIQPNAQPGDIRFKDLNHDGNLDANDKTYIGNPYPDLMVGLNLGFAYKNIDFVANFYGTIGNDIFNTTKGYYSGANGQNVWAGTLNKAWDGEGTSYDIPRLSYNDLNLNYQRVSSFYVEDGSYLRCKLLQIGYTLPKQWVGGANLRISFSAQNPFTITGYSGMDPERPMLNADGSVIETGIDNVAYPNPRTFLFGIDFKF</sequence>
<evidence type="ECO:0000313" key="10">
    <source>
        <dbReference type="EMBL" id="RHL18581.1"/>
    </source>
</evidence>
<evidence type="ECO:0000256" key="7">
    <source>
        <dbReference type="PROSITE-ProRule" id="PRU01360"/>
    </source>
</evidence>
<dbReference type="EMBL" id="QROI01000002">
    <property type="protein sequence ID" value="RHL18581.1"/>
    <property type="molecule type" value="Genomic_DNA"/>
</dbReference>
<proteinExistence type="inferred from homology"/>
<dbReference type="NCBIfam" id="TIGR04056">
    <property type="entry name" value="OMP_RagA_SusC"/>
    <property type="match status" value="1"/>
</dbReference>
<feature type="chain" id="PRO_5019567372" evidence="8">
    <location>
        <begin position="20"/>
        <end position="1013"/>
    </location>
</feature>
<dbReference type="InterPro" id="IPR039426">
    <property type="entry name" value="TonB-dep_rcpt-like"/>
</dbReference>
<dbReference type="Proteomes" id="UP000284916">
    <property type="component" value="Unassembled WGS sequence"/>
</dbReference>
<dbReference type="SUPFAM" id="SSF56935">
    <property type="entry name" value="Porins"/>
    <property type="match status" value="1"/>
</dbReference>
<evidence type="ECO:0000256" key="3">
    <source>
        <dbReference type="ARBA" id="ARBA00022452"/>
    </source>
</evidence>
<dbReference type="InterPro" id="IPR023996">
    <property type="entry name" value="TonB-dep_OMP_SusC/RagA"/>
</dbReference>
<dbReference type="GO" id="GO:0009279">
    <property type="term" value="C:cell outer membrane"/>
    <property type="evidence" value="ECO:0007669"/>
    <property type="project" value="UniProtKB-SubCell"/>
</dbReference>
<gene>
    <name evidence="10" type="ORF">DW035_01680</name>
</gene>
<comment type="subcellular location">
    <subcellularLocation>
        <location evidence="1 7">Cell outer membrane</location>
        <topology evidence="1 7">Multi-pass membrane protein</topology>
    </subcellularLocation>
</comment>